<sequence>MLMPPSTDGALTYLVGLSQLVDSISVINRADGPLEVANTTLYTRYTLHGALLFCGIKQHRVQQTADQMIAQLLPAALSFPQTAAVSGSGPLLLFADSDATQAESYQHILLSRFVNDWLLMSAAHAPSDTPASPNGKHYCHQHLSSRRYQLRVPASAWRRAIIKALGNELRGQMICLRPLLRWNLACAKQEEQLPMVILIGGTSGSGKSTLARLVASQLRIADVLPTDVIRQSLRARLAGRAKDYPTLFVSTYEAYKVAGAASSDARPEEIVKAYESQCELVLRVLDGLLKRLLTRRKSVVVEGVHLLPKYLAAKRAELLVDRVICVPVIVRIPKADGHLERFCVRSRGMSLQSNNNRYIASFQAIRTIQSHLVSTVEEAAMPVLLLTNTNVDKSFLVLHHAVLETMEHTALHGWPATAEATAQVPLTPLAFTATKRRLVAVVRQRRTHRGAEGAVVGERGDGNDSNHSSDGGAAAVRDGQGGTPTEILIGTREGTTLPSAARAASMHRLSLELCSEAGVSQSGFVFPAGADGVVAASSRARSAELLSTELRGLPEQGLHSSTRHKGALHAHAEAKHAQETPCSSSSAPGCSNSAQPDSTTRYTGQSQPSNISAVNRRGSPFRATAPRRSNTTSVLFPSSLGARALSRDGEETFDELEVPSLTGS</sequence>
<gene>
    <name evidence="2" type="ORF">ABL78_2470</name>
</gene>
<evidence type="ECO:0008006" key="4">
    <source>
        <dbReference type="Google" id="ProtNLM"/>
    </source>
</evidence>
<evidence type="ECO:0000313" key="2">
    <source>
        <dbReference type="EMBL" id="KPI88405.1"/>
    </source>
</evidence>
<feature type="compositionally biased region" description="Low complexity" evidence="1">
    <location>
        <begin position="581"/>
        <end position="594"/>
    </location>
</feature>
<dbReference type="OMA" id="LLCCGIK"/>
<dbReference type="PANTHER" id="PTHR33477:SF3">
    <property type="entry name" value="P-LOOP NTPASE DOMAIN-CONTAINING PROTEIN LPA1 HOMOLOG 1"/>
    <property type="match status" value="1"/>
</dbReference>
<feature type="compositionally biased region" description="Polar residues" evidence="1">
    <location>
        <begin position="627"/>
        <end position="636"/>
    </location>
</feature>
<protein>
    <recommendedName>
        <fullName evidence="4">Zeta toxin domain-containing protein</fullName>
    </recommendedName>
</protein>
<evidence type="ECO:0000313" key="3">
    <source>
        <dbReference type="Proteomes" id="UP000038009"/>
    </source>
</evidence>
<feature type="region of interest" description="Disordered" evidence="1">
    <location>
        <begin position="450"/>
        <end position="485"/>
    </location>
</feature>
<dbReference type="VEuPathDB" id="TriTrypDB:Lsey_0051_0030"/>
<dbReference type="EMBL" id="LJSK01000051">
    <property type="protein sequence ID" value="KPI88405.1"/>
    <property type="molecule type" value="Genomic_DNA"/>
</dbReference>
<feature type="compositionally biased region" description="Polar residues" evidence="1">
    <location>
        <begin position="595"/>
        <end position="613"/>
    </location>
</feature>
<name>A0A0N1I622_LEPSE</name>
<dbReference type="SUPFAM" id="SSF52540">
    <property type="entry name" value="P-loop containing nucleoside triphosphate hydrolases"/>
    <property type="match status" value="1"/>
</dbReference>
<dbReference type="AlphaFoldDB" id="A0A0N1I622"/>
<feature type="region of interest" description="Disordered" evidence="1">
    <location>
        <begin position="554"/>
        <end position="664"/>
    </location>
</feature>
<organism evidence="2 3">
    <name type="scientific">Leptomonas seymouri</name>
    <dbReference type="NCBI Taxonomy" id="5684"/>
    <lineage>
        <taxon>Eukaryota</taxon>
        <taxon>Discoba</taxon>
        <taxon>Euglenozoa</taxon>
        <taxon>Kinetoplastea</taxon>
        <taxon>Metakinetoplastina</taxon>
        <taxon>Trypanosomatida</taxon>
        <taxon>Trypanosomatidae</taxon>
        <taxon>Leishmaniinae</taxon>
        <taxon>Leptomonas</taxon>
    </lineage>
</organism>
<accession>A0A0N1I622</accession>
<evidence type="ECO:0000256" key="1">
    <source>
        <dbReference type="SAM" id="MobiDB-lite"/>
    </source>
</evidence>
<proteinExistence type="predicted"/>
<dbReference type="Gene3D" id="3.40.50.300">
    <property type="entry name" value="P-loop containing nucleotide triphosphate hydrolases"/>
    <property type="match status" value="1"/>
</dbReference>
<dbReference type="PANTHER" id="PTHR33477">
    <property type="entry name" value="P-LOOP NTPASE DOMAIN-CONTAINING PROTEIN LPA1 HOMOLOG 1"/>
    <property type="match status" value="1"/>
</dbReference>
<dbReference type="OrthoDB" id="10263927at2759"/>
<comment type="caution">
    <text evidence="2">The sequence shown here is derived from an EMBL/GenBank/DDBJ whole genome shotgun (WGS) entry which is preliminary data.</text>
</comment>
<dbReference type="Proteomes" id="UP000038009">
    <property type="component" value="Unassembled WGS sequence"/>
</dbReference>
<keyword evidence="3" id="KW-1185">Reference proteome</keyword>
<dbReference type="InterPro" id="IPR027417">
    <property type="entry name" value="P-loop_NTPase"/>
</dbReference>
<dbReference type="Pfam" id="PF13671">
    <property type="entry name" value="AAA_33"/>
    <property type="match status" value="1"/>
</dbReference>
<reference evidence="2 3" key="1">
    <citation type="journal article" date="2015" name="PLoS Pathog.">
        <title>Leptomonas seymouri: Adaptations to the Dixenous Life Cycle Analyzed by Genome Sequencing, Transcriptome Profiling and Co-infection with Leishmania donovani.</title>
        <authorList>
            <person name="Kraeva N."/>
            <person name="Butenko A."/>
            <person name="Hlavacova J."/>
            <person name="Kostygov A."/>
            <person name="Myskova J."/>
            <person name="Grybchuk D."/>
            <person name="Lestinova T."/>
            <person name="Votypka J."/>
            <person name="Volf P."/>
            <person name="Opperdoes F."/>
            <person name="Flegontov P."/>
            <person name="Lukes J."/>
            <person name="Yurchenko V."/>
        </authorList>
    </citation>
    <scope>NUCLEOTIDE SEQUENCE [LARGE SCALE GENOMIC DNA]</scope>
    <source>
        <strain evidence="2 3">ATCC 30220</strain>
    </source>
</reference>